<protein>
    <submittedName>
        <fullName evidence="1">Uncharacterized protein</fullName>
    </submittedName>
</protein>
<evidence type="ECO:0000313" key="2">
    <source>
        <dbReference type="Proteomes" id="UP001314170"/>
    </source>
</evidence>
<accession>A0AAV1RRG7</accession>
<gene>
    <name evidence="1" type="ORF">DCAF_LOCUS14319</name>
</gene>
<dbReference type="EMBL" id="CAWUPB010001157">
    <property type="protein sequence ID" value="CAK7339269.1"/>
    <property type="molecule type" value="Genomic_DNA"/>
</dbReference>
<organism evidence="1 2">
    <name type="scientific">Dovyalis caffra</name>
    <dbReference type="NCBI Taxonomy" id="77055"/>
    <lineage>
        <taxon>Eukaryota</taxon>
        <taxon>Viridiplantae</taxon>
        <taxon>Streptophyta</taxon>
        <taxon>Embryophyta</taxon>
        <taxon>Tracheophyta</taxon>
        <taxon>Spermatophyta</taxon>
        <taxon>Magnoliopsida</taxon>
        <taxon>eudicotyledons</taxon>
        <taxon>Gunneridae</taxon>
        <taxon>Pentapetalae</taxon>
        <taxon>rosids</taxon>
        <taxon>fabids</taxon>
        <taxon>Malpighiales</taxon>
        <taxon>Salicaceae</taxon>
        <taxon>Flacourtieae</taxon>
        <taxon>Dovyalis</taxon>
    </lineage>
</organism>
<keyword evidence="2" id="KW-1185">Reference proteome</keyword>
<evidence type="ECO:0000313" key="1">
    <source>
        <dbReference type="EMBL" id="CAK7339269.1"/>
    </source>
</evidence>
<dbReference type="Proteomes" id="UP001314170">
    <property type="component" value="Unassembled WGS sequence"/>
</dbReference>
<dbReference type="AlphaFoldDB" id="A0AAV1RRG7"/>
<reference evidence="1 2" key="1">
    <citation type="submission" date="2024-01" db="EMBL/GenBank/DDBJ databases">
        <authorList>
            <person name="Waweru B."/>
        </authorList>
    </citation>
    <scope>NUCLEOTIDE SEQUENCE [LARGE SCALE GENOMIC DNA]</scope>
</reference>
<sequence length="60" mass="6785">MRSAFSPCGESAQEFFECVLPLFLATWQQTQHPFAHFNSKQQESAKSLEALFGTSEENDT</sequence>
<comment type="caution">
    <text evidence="1">The sequence shown here is derived from an EMBL/GenBank/DDBJ whole genome shotgun (WGS) entry which is preliminary data.</text>
</comment>
<name>A0AAV1RRG7_9ROSI</name>
<proteinExistence type="predicted"/>